<dbReference type="AlphaFoldDB" id="A0AAV3QKP1"/>
<dbReference type="InterPro" id="IPR032675">
    <property type="entry name" value="LRR_dom_sf"/>
</dbReference>
<dbReference type="InterPro" id="IPR006553">
    <property type="entry name" value="Leu-rich_rpt_Cys-con_subtyp"/>
</dbReference>
<dbReference type="SMART" id="SM00367">
    <property type="entry name" value="LRR_CC"/>
    <property type="match status" value="9"/>
</dbReference>
<sequence>MSESYRDLPLDLWALILNNLPHHTNLEPLSLVCKQFLKLTNQLRPKLIVTNALILTHNDISSLINKRFPNVDSIDFSNYGFDIKGLLLSIASNCELEKLSEIDLCNVEKIPIKGLIELGSKIKVLKCRKIRVLRDKDLVGIGNSLPLLEELDISCPRNDHYLNMMGSGGGSEMAISDFGIRFLSLNLKNLRRINLSGNHFVTDRSLVCLSENCKFLEGVDVVDCTLVTAKGVLFLLRNSVHLNSISASRIETGHGRLGSEDMSFAGRRLYSLDLRESFISEEFMCMLVEACVDLKRLSLFYCTGFKVSSLALLLRKCRTLQHLALCCLHCVTDVYIVRLFPYLHNLVSLELSSISDGFTLNTLHTVARRCPSLEFVQMECRGLGITDLHFDSVKYGHIKSLNLSKSCNLDDTFLIGIALACPNLERLDLSYCDVTEKCLAAILDTCHEIRILSIKGCQMNSIGQGSVLPKLEVLDAANSAINDEGLAQIAIRCPRLEKLGLARCFQVTYIGVKEVVVTCQILKEINLYYCEMVYCVNIVSQMISTRPSLVKIVPPSPISLSNSENGFYLQHGCQILEGSKCEVPKIWE</sequence>
<dbReference type="GO" id="GO:0031146">
    <property type="term" value="P:SCF-dependent proteasomal ubiquitin-dependent protein catabolic process"/>
    <property type="evidence" value="ECO:0007669"/>
    <property type="project" value="TreeGrafter"/>
</dbReference>
<dbReference type="SUPFAM" id="SSF52047">
    <property type="entry name" value="RNI-like"/>
    <property type="match status" value="2"/>
</dbReference>
<reference evidence="2 3" key="1">
    <citation type="submission" date="2024-01" db="EMBL/GenBank/DDBJ databases">
        <title>The complete chloroplast genome sequence of Lithospermum erythrorhizon: insights into the phylogenetic relationship among Boraginaceae species and the maternal lineages of purple gromwells.</title>
        <authorList>
            <person name="Okada T."/>
            <person name="Watanabe K."/>
        </authorList>
    </citation>
    <scope>NUCLEOTIDE SEQUENCE [LARGE SCALE GENOMIC DNA]</scope>
</reference>
<dbReference type="Gene3D" id="3.80.10.10">
    <property type="entry name" value="Ribonuclease Inhibitor"/>
    <property type="match status" value="3"/>
</dbReference>
<keyword evidence="3" id="KW-1185">Reference proteome</keyword>
<dbReference type="GO" id="GO:0019005">
    <property type="term" value="C:SCF ubiquitin ligase complex"/>
    <property type="evidence" value="ECO:0007669"/>
    <property type="project" value="TreeGrafter"/>
</dbReference>
<accession>A0AAV3QKP1</accession>
<dbReference type="PANTHER" id="PTHR13318:SF190">
    <property type="entry name" value="PARTNER OF PAIRED, ISOFORM B"/>
    <property type="match status" value="1"/>
</dbReference>
<protein>
    <recommendedName>
        <fullName evidence="1">F-box domain-containing protein</fullName>
    </recommendedName>
</protein>
<proteinExistence type="predicted"/>
<feature type="domain" description="F-box" evidence="1">
    <location>
        <begin position="7"/>
        <end position="44"/>
    </location>
</feature>
<gene>
    <name evidence="2" type="ORF">LIER_20188</name>
</gene>
<name>A0AAV3QKP1_LITER</name>
<dbReference type="PANTHER" id="PTHR13318">
    <property type="entry name" value="PARTNER OF PAIRED, ISOFORM B-RELATED"/>
    <property type="match status" value="1"/>
</dbReference>
<dbReference type="Proteomes" id="UP001454036">
    <property type="component" value="Unassembled WGS sequence"/>
</dbReference>
<dbReference type="EMBL" id="BAABME010005098">
    <property type="protein sequence ID" value="GAA0164594.1"/>
    <property type="molecule type" value="Genomic_DNA"/>
</dbReference>
<dbReference type="InterPro" id="IPR001810">
    <property type="entry name" value="F-box_dom"/>
</dbReference>
<evidence type="ECO:0000313" key="3">
    <source>
        <dbReference type="Proteomes" id="UP001454036"/>
    </source>
</evidence>
<dbReference type="Pfam" id="PF00646">
    <property type="entry name" value="F-box"/>
    <property type="match status" value="1"/>
</dbReference>
<evidence type="ECO:0000259" key="1">
    <source>
        <dbReference type="Pfam" id="PF00646"/>
    </source>
</evidence>
<evidence type="ECO:0000313" key="2">
    <source>
        <dbReference type="EMBL" id="GAA0164594.1"/>
    </source>
</evidence>
<organism evidence="2 3">
    <name type="scientific">Lithospermum erythrorhizon</name>
    <name type="common">Purple gromwell</name>
    <name type="synonym">Lithospermum officinale var. erythrorhizon</name>
    <dbReference type="NCBI Taxonomy" id="34254"/>
    <lineage>
        <taxon>Eukaryota</taxon>
        <taxon>Viridiplantae</taxon>
        <taxon>Streptophyta</taxon>
        <taxon>Embryophyta</taxon>
        <taxon>Tracheophyta</taxon>
        <taxon>Spermatophyta</taxon>
        <taxon>Magnoliopsida</taxon>
        <taxon>eudicotyledons</taxon>
        <taxon>Gunneridae</taxon>
        <taxon>Pentapetalae</taxon>
        <taxon>asterids</taxon>
        <taxon>lamiids</taxon>
        <taxon>Boraginales</taxon>
        <taxon>Boraginaceae</taxon>
        <taxon>Boraginoideae</taxon>
        <taxon>Lithospermeae</taxon>
        <taxon>Lithospermum</taxon>
    </lineage>
</organism>
<comment type="caution">
    <text evidence="2">The sequence shown here is derived from an EMBL/GenBank/DDBJ whole genome shotgun (WGS) entry which is preliminary data.</text>
</comment>